<evidence type="ECO:0008006" key="3">
    <source>
        <dbReference type="Google" id="ProtNLM"/>
    </source>
</evidence>
<protein>
    <recommendedName>
        <fullName evidence="3">DUF3853 family protein</fullName>
    </recommendedName>
</protein>
<evidence type="ECO:0000313" key="1">
    <source>
        <dbReference type="EMBL" id="OUQ64574.1"/>
    </source>
</evidence>
<dbReference type="RefSeq" id="WP_206424628.1">
    <property type="nucleotide sequence ID" value="NZ_NFLW01000036.1"/>
</dbReference>
<accession>A0A1Y4V609</accession>
<comment type="caution">
    <text evidence="1">The sequence shown here is derived from an EMBL/GenBank/DDBJ whole genome shotgun (WGS) entry which is preliminary data.</text>
</comment>
<gene>
    <name evidence="1" type="ORF">B5E52_16685</name>
</gene>
<dbReference type="EMBL" id="NFLW01000036">
    <property type="protein sequence ID" value="OUQ64574.1"/>
    <property type="molecule type" value="Genomic_DNA"/>
</dbReference>
<dbReference type="Proteomes" id="UP000196036">
    <property type="component" value="Unassembled WGS sequence"/>
</dbReference>
<sequence>MIGVDRILDDTPLFKLTVGEFRDLFESLVPKPQIVEEEEYVYGYKGLASLLGCSICKAKNLKLSGKIDKAIIQEGRTIIIDKKKVLEILKNRK</sequence>
<organism evidence="1 2">
    <name type="scientific">Bacteroides xylanisolvens</name>
    <dbReference type="NCBI Taxonomy" id="371601"/>
    <lineage>
        <taxon>Bacteria</taxon>
        <taxon>Pseudomonadati</taxon>
        <taxon>Bacteroidota</taxon>
        <taxon>Bacteroidia</taxon>
        <taxon>Bacteroidales</taxon>
        <taxon>Bacteroidaceae</taxon>
        <taxon>Bacteroides</taxon>
    </lineage>
</organism>
<reference evidence="2" key="1">
    <citation type="submission" date="2017-04" db="EMBL/GenBank/DDBJ databases">
        <title>Function of individual gut microbiota members based on whole genome sequencing of pure cultures obtained from chicken caecum.</title>
        <authorList>
            <person name="Medvecky M."/>
            <person name="Cejkova D."/>
            <person name="Polansky O."/>
            <person name="Karasova D."/>
            <person name="Kubasova T."/>
            <person name="Cizek A."/>
            <person name="Rychlik I."/>
        </authorList>
    </citation>
    <scope>NUCLEOTIDE SEQUENCE [LARGE SCALE GENOMIC DNA]</scope>
    <source>
        <strain evidence="2">An109</strain>
    </source>
</reference>
<dbReference type="AlphaFoldDB" id="A0A1Y4V609"/>
<name>A0A1Y4V609_9BACE</name>
<dbReference type="InterPro" id="IPR024363">
    <property type="entry name" value="DUF3853"/>
</dbReference>
<proteinExistence type="predicted"/>
<evidence type="ECO:0000313" key="2">
    <source>
        <dbReference type="Proteomes" id="UP000196036"/>
    </source>
</evidence>
<dbReference type="Pfam" id="PF12964">
    <property type="entry name" value="DUF3853"/>
    <property type="match status" value="1"/>
</dbReference>